<evidence type="ECO:0000313" key="19">
    <source>
        <dbReference type="Proteomes" id="UP001165190"/>
    </source>
</evidence>
<evidence type="ECO:0000256" key="3">
    <source>
        <dbReference type="ARBA" id="ARBA00004906"/>
    </source>
</evidence>
<keyword evidence="7" id="KW-0479">Metal-binding</keyword>
<dbReference type="OrthoDB" id="8062037at2759"/>
<feature type="transmembrane region" description="Helical" evidence="16">
    <location>
        <begin position="48"/>
        <end position="73"/>
    </location>
</feature>
<name>A0A9W7M1B7_HIBTR</name>
<reference evidence="18" key="1">
    <citation type="submission" date="2023-05" db="EMBL/GenBank/DDBJ databases">
        <title>Genome and transcriptome analyses reveal genes involved in the formation of fine ridges on petal epidermal cells in Hibiscus trionum.</title>
        <authorList>
            <person name="Koshimizu S."/>
            <person name="Masuda S."/>
            <person name="Ishii T."/>
            <person name="Shirasu K."/>
            <person name="Hoshino A."/>
            <person name="Arita M."/>
        </authorList>
    </citation>
    <scope>NUCLEOTIDE SEQUENCE</scope>
    <source>
        <strain evidence="18">Hamamatsu line</strain>
    </source>
</reference>
<dbReference type="SMART" id="SM00184">
    <property type="entry name" value="RING"/>
    <property type="match status" value="1"/>
</dbReference>
<proteinExistence type="inferred from homology"/>
<keyword evidence="5" id="KW-0808">Transferase</keyword>
<comment type="caution">
    <text evidence="18">The sequence shown here is derived from an EMBL/GenBank/DDBJ whole genome shotgun (WGS) entry which is preliminary data.</text>
</comment>
<gene>
    <name evidence="18" type="ORF">HRI_002068400</name>
</gene>
<dbReference type="GO" id="GO:0061630">
    <property type="term" value="F:ubiquitin protein ligase activity"/>
    <property type="evidence" value="ECO:0007669"/>
    <property type="project" value="UniProtKB-EC"/>
</dbReference>
<evidence type="ECO:0000256" key="14">
    <source>
        <dbReference type="PROSITE-ProRule" id="PRU00175"/>
    </source>
</evidence>
<evidence type="ECO:0000256" key="16">
    <source>
        <dbReference type="SAM" id="Phobius"/>
    </source>
</evidence>
<dbReference type="CDD" id="cd16461">
    <property type="entry name" value="RING-H2_EL5-like"/>
    <property type="match status" value="1"/>
</dbReference>
<evidence type="ECO:0000256" key="1">
    <source>
        <dbReference type="ARBA" id="ARBA00000900"/>
    </source>
</evidence>
<organism evidence="18 19">
    <name type="scientific">Hibiscus trionum</name>
    <name type="common">Flower of an hour</name>
    <dbReference type="NCBI Taxonomy" id="183268"/>
    <lineage>
        <taxon>Eukaryota</taxon>
        <taxon>Viridiplantae</taxon>
        <taxon>Streptophyta</taxon>
        <taxon>Embryophyta</taxon>
        <taxon>Tracheophyta</taxon>
        <taxon>Spermatophyta</taxon>
        <taxon>Magnoliopsida</taxon>
        <taxon>eudicotyledons</taxon>
        <taxon>Gunneridae</taxon>
        <taxon>Pentapetalae</taxon>
        <taxon>rosids</taxon>
        <taxon>malvids</taxon>
        <taxon>Malvales</taxon>
        <taxon>Malvaceae</taxon>
        <taxon>Malvoideae</taxon>
        <taxon>Hibiscus</taxon>
    </lineage>
</organism>
<keyword evidence="12 16" id="KW-0472">Membrane</keyword>
<evidence type="ECO:0000256" key="6">
    <source>
        <dbReference type="ARBA" id="ARBA00022692"/>
    </source>
</evidence>
<keyword evidence="11 16" id="KW-1133">Transmembrane helix</keyword>
<feature type="domain" description="RING-type" evidence="17">
    <location>
        <begin position="129"/>
        <end position="171"/>
    </location>
</feature>
<dbReference type="PANTHER" id="PTHR45768:SF10">
    <property type="entry name" value="RING-H2 FINGER PROTEIN ATL13-RELATED"/>
    <property type="match status" value="1"/>
</dbReference>
<keyword evidence="9" id="KW-0833">Ubl conjugation pathway</keyword>
<evidence type="ECO:0000256" key="11">
    <source>
        <dbReference type="ARBA" id="ARBA00022989"/>
    </source>
</evidence>
<dbReference type="Gene3D" id="3.30.40.10">
    <property type="entry name" value="Zinc/RING finger domain, C3HC4 (zinc finger)"/>
    <property type="match status" value="1"/>
</dbReference>
<dbReference type="GO" id="GO:0016020">
    <property type="term" value="C:membrane"/>
    <property type="evidence" value="ECO:0007669"/>
    <property type="project" value="UniProtKB-SubCell"/>
</dbReference>
<dbReference type="InterPro" id="IPR001841">
    <property type="entry name" value="Znf_RING"/>
</dbReference>
<protein>
    <recommendedName>
        <fullName evidence="4">RING-type E3 ubiquitin transferase</fullName>
        <ecNumber evidence="4">2.3.2.27</ecNumber>
    </recommendedName>
</protein>
<evidence type="ECO:0000256" key="2">
    <source>
        <dbReference type="ARBA" id="ARBA00004167"/>
    </source>
</evidence>
<dbReference type="InterPro" id="IPR013083">
    <property type="entry name" value="Znf_RING/FYVE/PHD"/>
</dbReference>
<dbReference type="EC" id="2.3.2.27" evidence="4"/>
<keyword evidence="19" id="KW-1185">Reference proteome</keyword>
<dbReference type="GO" id="GO:0008270">
    <property type="term" value="F:zinc ion binding"/>
    <property type="evidence" value="ECO:0007669"/>
    <property type="project" value="UniProtKB-KW"/>
</dbReference>
<evidence type="ECO:0000256" key="7">
    <source>
        <dbReference type="ARBA" id="ARBA00022723"/>
    </source>
</evidence>
<evidence type="ECO:0000313" key="18">
    <source>
        <dbReference type="EMBL" id="GMI83991.1"/>
    </source>
</evidence>
<comment type="similarity">
    <text evidence="13">Belongs to the RING-type zinc finger family. ATL subfamily.</text>
</comment>
<comment type="subcellular location">
    <subcellularLocation>
        <location evidence="2">Membrane</location>
        <topology evidence="2">Single-pass membrane protein</topology>
    </subcellularLocation>
</comment>
<evidence type="ECO:0000256" key="10">
    <source>
        <dbReference type="ARBA" id="ARBA00022833"/>
    </source>
</evidence>
<dbReference type="AlphaFoldDB" id="A0A9W7M1B7"/>
<keyword evidence="10" id="KW-0862">Zinc</keyword>
<keyword evidence="6 16" id="KW-0812">Transmembrane</keyword>
<evidence type="ECO:0000256" key="4">
    <source>
        <dbReference type="ARBA" id="ARBA00012483"/>
    </source>
</evidence>
<dbReference type="SUPFAM" id="SSF57850">
    <property type="entry name" value="RING/U-box"/>
    <property type="match status" value="1"/>
</dbReference>
<evidence type="ECO:0000256" key="8">
    <source>
        <dbReference type="ARBA" id="ARBA00022771"/>
    </source>
</evidence>
<dbReference type="EMBL" id="BSYR01000019">
    <property type="protein sequence ID" value="GMI83991.1"/>
    <property type="molecule type" value="Genomic_DNA"/>
</dbReference>
<keyword evidence="8 14" id="KW-0863">Zinc-finger</keyword>
<dbReference type="Proteomes" id="UP001165190">
    <property type="component" value="Unassembled WGS sequence"/>
</dbReference>
<sequence length="420" mass="46663">MDWIFHQRKLAQHLPPSEQPSLSYHPRSPPQSLQSDDSSGLNEVSPTVLLIIILLAIVFFVSGLIHLSVRFLLRRPNRESEDSDNATALQGQLQQLFHLHDAGVDQSLIDTLPVFHYKSIIGVNNPFDCAVCLCEFEPHDKLRLLPNCSHAFHMECIDTWLLSHSTCPLCRASLLPDFSPINTSSPAPLVYVLESGIHSSRESVVGRSSSVLRSNSNLGPSGHTESCEILEKDEASQAGMVDSGEKVVPVKLGKLRNVDGVEGCSSRNNKNNVDSRRCFSMGYFEYVMDEKSFLRVPIRTPSRKKTCLPLTPGHRPAMSECDCESIRGFTGFEATTTAATDNSGKAIGKTNKESFSISKIWLRAKQDRQSLGVDPSRRAFSFRCHSLDSQAKTPSFERRTLGWLGGRQNKVVHSSFTPHM</sequence>
<comment type="catalytic activity">
    <reaction evidence="1">
        <text>S-ubiquitinyl-[E2 ubiquitin-conjugating enzyme]-L-cysteine + [acceptor protein]-L-lysine = [E2 ubiquitin-conjugating enzyme]-L-cysteine + N(6)-ubiquitinyl-[acceptor protein]-L-lysine.</text>
        <dbReference type="EC" id="2.3.2.27"/>
    </reaction>
</comment>
<dbReference type="PROSITE" id="PS50089">
    <property type="entry name" value="ZF_RING_2"/>
    <property type="match status" value="1"/>
</dbReference>
<comment type="pathway">
    <text evidence="3">Protein modification; protein ubiquitination.</text>
</comment>
<accession>A0A9W7M1B7</accession>
<dbReference type="FunFam" id="3.30.40.10:FF:000231">
    <property type="entry name" value="RING-H2 finger protein ATL46"/>
    <property type="match status" value="1"/>
</dbReference>
<evidence type="ECO:0000256" key="13">
    <source>
        <dbReference type="ARBA" id="ARBA00024209"/>
    </source>
</evidence>
<evidence type="ECO:0000256" key="15">
    <source>
        <dbReference type="SAM" id="MobiDB-lite"/>
    </source>
</evidence>
<dbReference type="PANTHER" id="PTHR45768">
    <property type="entry name" value="E3 UBIQUITIN-PROTEIN LIGASE RNF13-LIKE"/>
    <property type="match status" value="1"/>
</dbReference>
<evidence type="ECO:0000256" key="12">
    <source>
        <dbReference type="ARBA" id="ARBA00023136"/>
    </source>
</evidence>
<evidence type="ECO:0000256" key="9">
    <source>
        <dbReference type="ARBA" id="ARBA00022786"/>
    </source>
</evidence>
<evidence type="ECO:0000259" key="17">
    <source>
        <dbReference type="PROSITE" id="PS50089"/>
    </source>
</evidence>
<evidence type="ECO:0000256" key="5">
    <source>
        <dbReference type="ARBA" id="ARBA00022679"/>
    </source>
</evidence>
<feature type="compositionally biased region" description="Low complexity" evidence="15">
    <location>
        <begin position="30"/>
        <end position="39"/>
    </location>
</feature>
<dbReference type="Pfam" id="PF13639">
    <property type="entry name" value="zf-RING_2"/>
    <property type="match status" value="1"/>
</dbReference>
<feature type="region of interest" description="Disordered" evidence="15">
    <location>
        <begin position="12"/>
        <end position="39"/>
    </location>
</feature>